<evidence type="ECO:0000256" key="2">
    <source>
        <dbReference type="SAM" id="SignalP"/>
    </source>
</evidence>
<protein>
    <submittedName>
        <fullName evidence="4">S-layer family protein</fullName>
    </submittedName>
</protein>
<dbReference type="RefSeq" id="WP_114746568.1">
    <property type="nucleotide sequence ID" value="NZ_QQAY01000013.1"/>
</dbReference>
<dbReference type="InterPro" id="IPR051465">
    <property type="entry name" value="Cell_Envelope_Struct_Comp"/>
</dbReference>
<feature type="chain" id="PRO_5016612784" evidence="2">
    <location>
        <begin position="25"/>
        <end position="759"/>
    </location>
</feature>
<dbReference type="Proteomes" id="UP000255326">
    <property type="component" value="Unassembled WGS sequence"/>
</dbReference>
<keyword evidence="5" id="KW-1185">Reference proteome</keyword>
<dbReference type="EMBL" id="QQAY01000013">
    <property type="protein sequence ID" value="RDI39989.1"/>
    <property type="molecule type" value="Genomic_DNA"/>
</dbReference>
<proteinExistence type="predicted"/>
<dbReference type="PANTHER" id="PTHR43308:SF5">
    <property type="entry name" value="S-LAYER PROTEIN _ PEPTIDOGLYCAN ENDO-BETA-N-ACETYLGLUCOSAMINIDASE"/>
    <property type="match status" value="1"/>
</dbReference>
<dbReference type="InterPro" id="IPR001119">
    <property type="entry name" value="SLH_dom"/>
</dbReference>
<dbReference type="Pfam" id="PF00395">
    <property type="entry name" value="SLH"/>
    <property type="match status" value="2"/>
</dbReference>
<dbReference type="AlphaFoldDB" id="A0A370GAD1"/>
<keyword evidence="1 2" id="KW-0732">Signal</keyword>
<feature type="signal peptide" evidence="2">
    <location>
        <begin position="1"/>
        <end position="24"/>
    </location>
</feature>
<gene>
    <name evidence="4" type="ORF">DFR59_11310</name>
</gene>
<comment type="caution">
    <text evidence="4">The sequence shown here is derived from an EMBL/GenBank/DDBJ whole genome shotgun (WGS) entry which is preliminary data.</text>
</comment>
<dbReference type="OrthoDB" id="1736525at2"/>
<name>A0A370GAD1_9BACI</name>
<feature type="domain" description="SLH" evidence="3">
    <location>
        <begin position="20"/>
        <end position="83"/>
    </location>
</feature>
<feature type="domain" description="SLH" evidence="3">
    <location>
        <begin position="142"/>
        <end position="205"/>
    </location>
</feature>
<evidence type="ECO:0000313" key="4">
    <source>
        <dbReference type="EMBL" id="RDI39989.1"/>
    </source>
</evidence>
<dbReference type="PANTHER" id="PTHR43308">
    <property type="entry name" value="OUTER MEMBRANE PROTEIN ALPHA-RELATED"/>
    <property type="match status" value="1"/>
</dbReference>
<reference evidence="4 5" key="1">
    <citation type="submission" date="2018-07" db="EMBL/GenBank/DDBJ databases">
        <title>Genomic Encyclopedia of Type Strains, Phase IV (KMG-IV): sequencing the most valuable type-strain genomes for metagenomic binning, comparative biology and taxonomic classification.</title>
        <authorList>
            <person name="Goeker M."/>
        </authorList>
    </citation>
    <scope>NUCLEOTIDE SEQUENCE [LARGE SCALE GENOMIC DNA]</scope>
    <source>
        <strain evidence="4 5">DSM 25281</strain>
    </source>
</reference>
<evidence type="ECO:0000313" key="5">
    <source>
        <dbReference type="Proteomes" id="UP000255326"/>
    </source>
</evidence>
<dbReference type="PROSITE" id="PS51272">
    <property type="entry name" value="SLH"/>
    <property type="match status" value="2"/>
</dbReference>
<evidence type="ECO:0000259" key="3">
    <source>
        <dbReference type="PROSITE" id="PS51272"/>
    </source>
</evidence>
<accession>A0A370GAD1</accession>
<evidence type="ECO:0000256" key="1">
    <source>
        <dbReference type="ARBA" id="ARBA00022729"/>
    </source>
</evidence>
<organism evidence="4 5">
    <name type="scientific">Falsibacillus pallidus</name>
    <dbReference type="NCBI Taxonomy" id="493781"/>
    <lineage>
        <taxon>Bacteria</taxon>
        <taxon>Bacillati</taxon>
        <taxon>Bacillota</taxon>
        <taxon>Bacilli</taxon>
        <taxon>Bacillales</taxon>
        <taxon>Bacillaceae</taxon>
        <taxon>Falsibacillus</taxon>
    </lineage>
</organism>
<sequence length="759" mass="85381">MKKFIVFVSFVVLFSIVGPLHGQALTDIENHWAKNEIQSLEEQGIINGYNDGTFRAYTNVTRGQFAAFLVRALNLPEGTSSFVDVTKGNTLYKEITAAKKAGILKGTQDGKALAGEEVTRADVAVMVDRALQYKGSYTKESALSFKDAGSIPKYAFEAFKHTVYYGIVKGTDENKLEHSKIANRGESAVFIYRLLDIVGASDPVPPNDNGVPGESVNISSSEVGVQLGDGNTVRLKMNNSGVPLKYINKRIITHIRSKDYQYNYYMGNSSNPLGKVKLTFRRIDNGDTFVFARFDHFGNNDYTASIIMPFENMNSYSVQKYSDYGDVVHTHDDTVGDDPTTTPIGLVNLTNSSNQIQQLMLSKNYTSFVREKQYANGQKSTLRELAGEWESYHISQDETSHSIEVKLNMKVKSKAVSESWALLSNQKLFQKQEYIDYWFKRSIDEYLSINKWLTADGTYSKLPWSIEPGYKLGYGRNLGHMQGGIYLKAYKGSGEPYFYDLVMDSIADLDVFSNGALTAGQVPIFKTEYTSTWLKNAYGTTAPYIDTRHNENTALFLKDSGDIFNIPQLKEANLKYAGFLIKQEEIGNIIPVTKTTHLIADYYAPGGKTTHVSLNHSLGEMRFLLETYLQTGDDSYYKTARQIKGAIEYLYPRWVRDNGDLWYQVNGQMQFTGGDYDTLTLVDLLLSQQLFEDMKIPRSSIFDQMITTKTKYLVGIKYPLKGNIVQMLRDQGFGDLVKDYGNVSTAESLEKDTLDLLAE</sequence>